<gene>
    <name evidence="1" type="ORF">ZT3D7_G1341</name>
</gene>
<name>A0A1X7RFK1_ZYMT9</name>
<dbReference type="EMBL" id="LT853692">
    <property type="protein sequence ID" value="SMQ46196.1"/>
    <property type="molecule type" value="Genomic_DNA"/>
</dbReference>
<dbReference type="AlphaFoldDB" id="A0A1X7RFK1"/>
<evidence type="ECO:0000313" key="2">
    <source>
        <dbReference type="Proteomes" id="UP000215127"/>
    </source>
</evidence>
<evidence type="ECO:0000313" key="1">
    <source>
        <dbReference type="EMBL" id="SMQ46196.1"/>
    </source>
</evidence>
<reference evidence="1 2" key="1">
    <citation type="submission" date="2016-06" db="EMBL/GenBank/DDBJ databases">
        <authorList>
            <person name="Kjaerup R.B."/>
            <person name="Dalgaard T.S."/>
            <person name="Juul-Madsen H.R."/>
        </authorList>
    </citation>
    <scope>NUCLEOTIDE SEQUENCE [LARGE SCALE GENOMIC DNA]</scope>
</reference>
<dbReference type="Proteomes" id="UP000215127">
    <property type="component" value="Chromosome 1"/>
</dbReference>
<proteinExistence type="predicted"/>
<organism evidence="1 2">
    <name type="scientific">Zymoseptoria tritici (strain ST99CH_3D7)</name>
    <dbReference type="NCBI Taxonomy" id="1276538"/>
    <lineage>
        <taxon>Eukaryota</taxon>
        <taxon>Fungi</taxon>
        <taxon>Dikarya</taxon>
        <taxon>Ascomycota</taxon>
        <taxon>Pezizomycotina</taxon>
        <taxon>Dothideomycetes</taxon>
        <taxon>Dothideomycetidae</taxon>
        <taxon>Mycosphaerellales</taxon>
        <taxon>Mycosphaerellaceae</taxon>
        <taxon>Zymoseptoria</taxon>
    </lineage>
</organism>
<sequence length="138" mass="15064">MPVLPNIPCTPGKDDAKCLKQGYTQLMTSGSCPFPYSNDANLPGYDTVVRRSTGFCRPDKLICGCTVFGLGHQVLIDACDDIIARQNSSWHTMDACAAPPIMYCDWRGPTLPDKFDGTDIDVHKGHRCKNGEIDPQGS</sequence>
<protein>
    <submittedName>
        <fullName evidence="1">Uncharacterized protein</fullName>
    </submittedName>
</protein>
<accession>A0A1X7RFK1</accession>
<keyword evidence="2" id="KW-1185">Reference proteome</keyword>